<dbReference type="Pfam" id="PF01872">
    <property type="entry name" value="RibD_C"/>
    <property type="match status" value="1"/>
</dbReference>
<dbReference type="GO" id="GO:0008703">
    <property type="term" value="F:5-amino-6-(5-phosphoribosylamino)uracil reductase activity"/>
    <property type="evidence" value="ECO:0007669"/>
    <property type="project" value="InterPro"/>
</dbReference>
<dbReference type="AlphaFoldDB" id="A0A366D627"/>
<dbReference type="SUPFAM" id="SSF53597">
    <property type="entry name" value="Dihydrofolate reductase-like"/>
    <property type="match status" value="1"/>
</dbReference>
<evidence type="ECO:0000313" key="3">
    <source>
        <dbReference type="Proteomes" id="UP000252586"/>
    </source>
</evidence>
<dbReference type="Proteomes" id="UP000252586">
    <property type="component" value="Unassembled WGS sequence"/>
</dbReference>
<organism evidence="2 3">
    <name type="scientific">Nocardia puris</name>
    <dbReference type="NCBI Taxonomy" id="208602"/>
    <lineage>
        <taxon>Bacteria</taxon>
        <taxon>Bacillati</taxon>
        <taxon>Actinomycetota</taxon>
        <taxon>Actinomycetes</taxon>
        <taxon>Mycobacteriales</taxon>
        <taxon>Nocardiaceae</taxon>
        <taxon>Nocardia</taxon>
    </lineage>
</organism>
<protein>
    <submittedName>
        <fullName evidence="2">Dihydrofolate reductase</fullName>
    </submittedName>
</protein>
<comment type="caution">
    <text evidence="2">The sequence shown here is derived from an EMBL/GenBank/DDBJ whole genome shotgun (WGS) entry which is preliminary data.</text>
</comment>
<dbReference type="InterPro" id="IPR002734">
    <property type="entry name" value="RibDG_C"/>
</dbReference>
<dbReference type="STRING" id="1210090.GCA_001613185_05909"/>
<sequence length="198" mass="21689">MGQVISNLSMSLDGFIEDADGSVDRLFEWYTAGPVETDSANERISYRQSEEDVESFQEIVGRIGALIAGRRLFDVASGWNGMHPTGVPVVVVTHHPPTADEFPYPEAPFTFVTDGVANAIERAKELAGDKDVVIASPDIARQALDAELLDVITVDLVPYLLGSGTPYFANLAEKQIRLDNPVVRPGNRVTHLSYRVLY</sequence>
<evidence type="ECO:0000259" key="1">
    <source>
        <dbReference type="Pfam" id="PF01872"/>
    </source>
</evidence>
<dbReference type="OrthoDB" id="3820697at2"/>
<dbReference type="EMBL" id="QNRE01000014">
    <property type="protein sequence ID" value="RBO85492.1"/>
    <property type="molecule type" value="Genomic_DNA"/>
</dbReference>
<dbReference type="InterPro" id="IPR024072">
    <property type="entry name" value="DHFR-like_dom_sf"/>
</dbReference>
<evidence type="ECO:0000313" key="2">
    <source>
        <dbReference type="EMBL" id="RBO85492.1"/>
    </source>
</evidence>
<feature type="domain" description="Bacterial bifunctional deaminase-reductase C-terminal" evidence="1">
    <location>
        <begin position="4"/>
        <end position="175"/>
    </location>
</feature>
<reference evidence="2 3" key="1">
    <citation type="submission" date="2018-06" db="EMBL/GenBank/DDBJ databases">
        <title>Genomic Encyclopedia of Type Strains, Phase IV (KMG-IV): sequencing the most valuable type-strain genomes for metagenomic binning, comparative biology and taxonomic classification.</title>
        <authorList>
            <person name="Goeker M."/>
        </authorList>
    </citation>
    <scope>NUCLEOTIDE SEQUENCE [LARGE SCALE GENOMIC DNA]</scope>
    <source>
        <strain evidence="2 3">DSM 44599</strain>
    </source>
</reference>
<dbReference type="GO" id="GO:0009231">
    <property type="term" value="P:riboflavin biosynthetic process"/>
    <property type="evidence" value="ECO:0007669"/>
    <property type="project" value="InterPro"/>
</dbReference>
<accession>A0A366D627</accession>
<dbReference type="RefSeq" id="WP_067513414.1">
    <property type="nucleotide sequence ID" value="NZ_CP107943.1"/>
</dbReference>
<keyword evidence="3" id="KW-1185">Reference proteome</keyword>
<name>A0A366D627_9NOCA</name>
<gene>
    <name evidence="2" type="ORF">DFR74_11432</name>
</gene>
<proteinExistence type="predicted"/>
<dbReference type="Gene3D" id="3.40.430.10">
    <property type="entry name" value="Dihydrofolate Reductase, subunit A"/>
    <property type="match status" value="1"/>
</dbReference>